<dbReference type="STRING" id="1077974.GOEFS_011_00010"/>
<gene>
    <name evidence="1" type="ORF">GOEFS_011_00010</name>
</gene>
<comment type="caution">
    <text evidence="1">The sequence shown here is derived from an EMBL/GenBank/DDBJ whole genome shotgun (WGS) entry which is preliminary data.</text>
</comment>
<proteinExistence type="predicted"/>
<sequence length="388" mass="40532">ARVLGVDESELDYLAEVSSSAIREFRCAASDRLFASDGDKLKRIASAAKLVPAAVAAKAAALAFGPLLTAGVASSVEPARGIAIANMLPVKFLANTAIELDPRRCGPILSELPPKLAGKVADYLVQAREHITLGRFVGAISEAALRAAAAEISDADLLRVACLLEDRGAIDHVFDVIADRLPGVLTAAGDEGLWTEALGLLDAINDEHRATMGNLAAQLDPQVLASLVEAAHETQAWSTLLPVTRVMSIDALRVFATNPAVQQHDTISAVMDEALAEGMWLDLLPLAGELPDESRGFLASRIAELDEGVLDDLVRQTDDAAQWASLLPLVGVMTPDQVGKLLKLPVLADAGVMSNALDVVAASDGLPADVVDLITAHGEAVGAEFSAV</sequence>
<dbReference type="EMBL" id="BAEH01000011">
    <property type="protein sequence ID" value="GAB16698.1"/>
    <property type="molecule type" value="Genomic_DNA"/>
</dbReference>
<accession>H0QV47</accession>
<keyword evidence="2" id="KW-1185">Reference proteome</keyword>
<dbReference type="eggNOG" id="ENOG5032IVY">
    <property type="taxonomic scope" value="Bacteria"/>
</dbReference>
<dbReference type="Proteomes" id="UP000035034">
    <property type="component" value="Unassembled WGS sequence"/>
</dbReference>
<reference evidence="1 2" key="1">
    <citation type="submission" date="2011-12" db="EMBL/GenBank/DDBJ databases">
        <title>Whole genome shotgun sequence of Gordonia effusa NBRC 100432.</title>
        <authorList>
            <person name="Yoshida I."/>
            <person name="Takarada H."/>
            <person name="Hosoyama A."/>
            <person name="Tsuchikane K."/>
            <person name="Katsumata H."/>
            <person name="Yamazaki S."/>
            <person name="Fujita N."/>
        </authorList>
    </citation>
    <scope>NUCLEOTIDE SEQUENCE [LARGE SCALE GENOMIC DNA]</scope>
    <source>
        <strain evidence="1 2">NBRC 100432</strain>
    </source>
</reference>
<organism evidence="1 2">
    <name type="scientific">Gordonia effusa NBRC 100432</name>
    <dbReference type="NCBI Taxonomy" id="1077974"/>
    <lineage>
        <taxon>Bacteria</taxon>
        <taxon>Bacillati</taxon>
        <taxon>Actinomycetota</taxon>
        <taxon>Actinomycetes</taxon>
        <taxon>Mycobacteriales</taxon>
        <taxon>Gordoniaceae</taxon>
        <taxon>Gordonia</taxon>
    </lineage>
</organism>
<dbReference type="AlphaFoldDB" id="H0QV47"/>
<dbReference type="RefSeq" id="WP_007316036.1">
    <property type="nucleotide sequence ID" value="NZ_BAEH01000011.1"/>
</dbReference>
<feature type="non-terminal residue" evidence="1">
    <location>
        <position position="1"/>
    </location>
</feature>
<name>H0QV47_9ACTN</name>
<evidence type="ECO:0000313" key="2">
    <source>
        <dbReference type="Proteomes" id="UP000035034"/>
    </source>
</evidence>
<protein>
    <submittedName>
        <fullName evidence="1">Uncharacterized protein</fullName>
    </submittedName>
</protein>
<evidence type="ECO:0000313" key="1">
    <source>
        <dbReference type="EMBL" id="GAB16698.1"/>
    </source>
</evidence>